<keyword evidence="9 10" id="KW-0472">Membrane</keyword>
<dbReference type="EMBL" id="CP066681">
    <property type="protein sequence ID" value="QQG35359.1"/>
    <property type="molecule type" value="Genomic_DNA"/>
</dbReference>
<protein>
    <recommendedName>
        <fullName evidence="10">Protein-export membrane protein SecG</fullName>
    </recommendedName>
</protein>
<evidence type="ECO:0000256" key="1">
    <source>
        <dbReference type="ARBA" id="ARBA00004651"/>
    </source>
</evidence>
<evidence type="ECO:0000256" key="11">
    <source>
        <dbReference type="SAM" id="MobiDB-lite"/>
    </source>
</evidence>
<evidence type="ECO:0000313" key="12">
    <source>
        <dbReference type="EMBL" id="QQG35359.1"/>
    </source>
</evidence>
<evidence type="ECO:0000256" key="8">
    <source>
        <dbReference type="ARBA" id="ARBA00023010"/>
    </source>
</evidence>
<proteinExistence type="inferred from homology"/>
<dbReference type="GO" id="GO:0009306">
    <property type="term" value="P:protein secretion"/>
    <property type="evidence" value="ECO:0007669"/>
    <property type="project" value="UniProtKB-UniRule"/>
</dbReference>
<evidence type="ECO:0000256" key="10">
    <source>
        <dbReference type="RuleBase" id="RU365087"/>
    </source>
</evidence>
<keyword evidence="7 10" id="KW-1133">Transmembrane helix</keyword>
<feature type="region of interest" description="Disordered" evidence="11">
    <location>
        <begin position="75"/>
        <end position="115"/>
    </location>
</feature>
<sequence length="115" mass="11588">MIHVILVIHLILAVSIIGLVLIQRSEGGGLGIGGGGLGGLASPQSTASVLTRATGICAALFFMTSLTLGVMSGHNSPKSISDHLEKMTVSQEAAPAEEAKGEADKAETPSVPVAE</sequence>
<organism evidence="12 13">
    <name type="scientific">Micavibrio aeruginosavorus</name>
    <dbReference type="NCBI Taxonomy" id="349221"/>
    <lineage>
        <taxon>Bacteria</taxon>
        <taxon>Pseudomonadati</taxon>
        <taxon>Bdellovibrionota</taxon>
        <taxon>Bdellovibrionia</taxon>
        <taxon>Bdellovibrionales</taxon>
        <taxon>Pseudobdellovibrionaceae</taxon>
        <taxon>Micavibrio</taxon>
    </lineage>
</organism>
<evidence type="ECO:0000256" key="2">
    <source>
        <dbReference type="ARBA" id="ARBA00008445"/>
    </source>
</evidence>
<keyword evidence="8 10" id="KW-0811">Translocation</keyword>
<keyword evidence="4 10" id="KW-1003">Cell membrane</keyword>
<comment type="similarity">
    <text evidence="2 10">Belongs to the SecG family.</text>
</comment>
<comment type="subcellular location">
    <subcellularLocation>
        <location evidence="1 10">Cell membrane</location>
        <topology evidence="1 10">Multi-pass membrane protein</topology>
    </subcellularLocation>
</comment>
<dbReference type="AlphaFoldDB" id="A0A7T5UFM8"/>
<evidence type="ECO:0000256" key="5">
    <source>
        <dbReference type="ARBA" id="ARBA00022692"/>
    </source>
</evidence>
<evidence type="ECO:0000256" key="6">
    <source>
        <dbReference type="ARBA" id="ARBA00022927"/>
    </source>
</evidence>
<keyword evidence="3 10" id="KW-0813">Transport</keyword>
<dbReference type="PANTHER" id="PTHR34182">
    <property type="entry name" value="PROTEIN-EXPORT MEMBRANE PROTEIN SECG"/>
    <property type="match status" value="1"/>
</dbReference>
<feature type="compositionally biased region" description="Basic and acidic residues" evidence="11">
    <location>
        <begin position="97"/>
        <end position="107"/>
    </location>
</feature>
<feature type="transmembrane region" description="Helical" evidence="10">
    <location>
        <begin position="51"/>
        <end position="71"/>
    </location>
</feature>
<dbReference type="PANTHER" id="PTHR34182:SF1">
    <property type="entry name" value="PROTEIN-EXPORT MEMBRANE PROTEIN SECG"/>
    <property type="match status" value="1"/>
</dbReference>
<dbReference type="InterPro" id="IPR004692">
    <property type="entry name" value="SecG"/>
</dbReference>
<evidence type="ECO:0000256" key="9">
    <source>
        <dbReference type="ARBA" id="ARBA00023136"/>
    </source>
</evidence>
<gene>
    <name evidence="12" type="primary">secG</name>
    <name evidence="12" type="ORF">HYS17_07325</name>
</gene>
<dbReference type="Pfam" id="PF03840">
    <property type="entry name" value="SecG"/>
    <property type="match status" value="1"/>
</dbReference>
<dbReference type="GO" id="GO:0005886">
    <property type="term" value="C:plasma membrane"/>
    <property type="evidence" value="ECO:0007669"/>
    <property type="project" value="UniProtKB-SubCell"/>
</dbReference>
<dbReference type="GO" id="GO:0065002">
    <property type="term" value="P:intracellular protein transmembrane transport"/>
    <property type="evidence" value="ECO:0007669"/>
    <property type="project" value="TreeGrafter"/>
</dbReference>
<evidence type="ECO:0000256" key="3">
    <source>
        <dbReference type="ARBA" id="ARBA00022448"/>
    </source>
</evidence>
<name>A0A7T5UFM8_9BACT</name>
<reference evidence="12 13" key="1">
    <citation type="submission" date="2020-07" db="EMBL/GenBank/DDBJ databases">
        <title>Huge and variable diversity of episymbiotic CPR bacteria and DPANN archaea in groundwater ecosystems.</title>
        <authorList>
            <person name="He C.Y."/>
            <person name="Keren R."/>
            <person name="Whittaker M."/>
            <person name="Farag I.F."/>
            <person name="Doudna J."/>
            <person name="Cate J.H.D."/>
            <person name="Banfield J.F."/>
        </authorList>
    </citation>
    <scope>NUCLEOTIDE SEQUENCE [LARGE SCALE GENOMIC DNA]</scope>
    <source>
        <strain evidence="12">NC_groundwater_70_Ag_B-0.1um_54_66</strain>
    </source>
</reference>
<evidence type="ECO:0000256" key="4">
    <source>
        <dbReference type="ARBA" id="ARBA00022475"/>
    </source>
</evidence>
<dbReference type="PRINTS" id="PR01651">
    <property type="entry name" value="SECGEXPORT"/>
</dbReference>
<accession>A0A7T5UFM8</accession>
<keyword evidence="6 10" id="KW-0653">Protein transport</keyword>
<evidence type="ECO:0000256" key="7">
    <source>
        <dbReference type="ARBA" id="ARBA00022989"/>
    </source>
</evidence>
<evidence type="ECO:0000313" key="13">
    <source>
        <dbReference type="Proteomes" id="UP000595362"/>
    </source>
</evidence>
<comment type="caution">
    <text evidence="10">Lacks conserved residue(s) required for the propagation of feature annotation.</text>
</comment>
<dbReference type="NCBIfam" id="TIGR00810">
    <property type="entry name" value="secG"/>
    <property type="match status" value="1"/>
</dbReference>
<keyword evidence="5 10" id="KW-0812">Transmembrane</keyword>
<dbReference type="Proteomes" id="UP000595362">
    <property type="component" value="Chromosome"/>
</dbReference>
<dbReference type="GO" id="GO:0043952">
    <property type="term" value="P:protein transport by the Sec complex"/>
    <property type="evidence" value="ECO:0007669"/>
    <property type="project" value="TreeGrafter"/>
</dbReference>
<dbReference type="GO" id="GO:0015450">
    <property type="term" value="F:protein-transporting ATPase activity"/>
    <property type="evidence" value="ECO:0007669"/>
    <property type="project" value="UniProtKB-UniRule"/>
</dbReference>
<comment type="function">
    <text evidence="10">Involved in protein export. Participates in an early event of protein translocation.</text>
</comment>